<feature type="transmembrane region" description="Helical" evidence="1">
    <location>
        <begin position="28"/>
        <end position="52"/>
    </location>
</feature>
<keyword evidence="1" id="KW-0472">Membrane</keyword>
<name>A0A914CHD2_9BILA</name>
<dbReference type="Proteomes" id="UP000887540">
    <property type="component" value="Unplaced"/>
</dbReference>
<keyword evidence="2" id="KW-1185">Reference proteome</keyword>
<proteinExistence type="predicted"/>
<dbReference type="WBParaSite" id="ACRNAN_scaffold10541.g28936.t1">
    <property type="protein sequence ID" value="ACRNAN_scaffold10541.g28936.t1"/>
    <property type="gene ID" value="ACRNAN_scaffold10541.g28936"/>
</dbReference>
<evidence type="ECO:0000313" key="3">
    <source>
        <dbReference type="WBParaSite" id="ACRNAN_scaffold10541.g28936.t1"/>
    </source>
</evidence>
<organism evidence="2 3">
    <name type="scientific">Acrobeloides nanus</name>
    <dbReference type="NCBI Taxonomy" id="290746"/>
    <lineage>
        <taxon>Eukaryota</taxon>
        <taxon>Metazoa</taxon>
        <taxon>Ecdysozoa</taxon>
        <taxon>Nematoda</taxon>
        <taxon>Chromadorea</taxon>
        <taxon>Rhabditida</taxon>
        <taxon>Tylenchina</taxon>
        <taxon>Cephalobomorpha</taxon>
        <taxon>Cephaloboidea</taxon>
        <taxon>Cephalobidae</taxon>
        <taxon>Acrobeloides</taxon>
    </lineage>
</organism>
<keyword evidence="1" id="KW-1133">Transmembrane helix</keyword>
<keyword evidence="1" id="KW-0812">Transmembrane</keyword>
<evidence type="ECO:0000313" key="2">
    <source>
        <dbReference type="Proteomes" id="UP000887540"/>
    </source>
</evidence>
<feature type="transmembrane region" description="Helical" evidence="1">
    <location>
        <begin position="190"/>
        <end position="208"/>
    </location>
</feature>
<feature type="transmembrane region" description="Helical" evidence="1">
    <location>
        <begin position="111"/>
        <end position="134"/>
    </location>
</feature>
<dbReference type="AlphaFoldDB" id="A0A914CHD2"/>
<sequence>MCFFFKKSNSDKYVRCCCGKCRIPIKGLVIGLAVFRTVVSILIIFAGVGQLLEKNSTDLKRLQSIMGKDLDNIHYFFSYWTIVMGAVTLCTHISVFFAVSGRPWAYVPQILIDQFLLLWDVLFLILVYAVRLYLTHQNRAFYETQLNELKQSNASGHYFFKYSSKANETKKYQSKYDETSIDLTAIWMEIFVWFVYKAFLYFCMEITYKAYKYEKSLKGKGRANGYNNSEDQEDYFIP</sequence>
<accession>A0A914CHD2</accession>
<reference evidence="3" key="1">
    <citation type="submission" date="2022-11" db="UniProtKB">
        <authorList>
            <consortium name="WormBaseParasite"/>
        </authorList>
    </citation>
    <scope>IDENTIFICATION</scope>
</reference>
<evidence type="ECO:0000256" key="1">
    <source>
        <dbReference type="SAM" id="Phobius"/>
    </source>
</evidence>
<feature type="transmembrane region" description="Helical" evidence="1">
    <location>
        <begin position="72"/>
        <end position="99"/>
    </location>
</feature>
<protein>
    <submittedName>
        <fullName evidence="3">Uncharacterized protein</fullName>
    </submittedName>
</protein>